<name>A0A016WAE8_9BILA</name>
<feature type="region of interest" description="Disordered" evidence="1">
    <location>
        <begin position="75"/>
        <end position="103"/>
    </location>
</feature>
<keyword evidence="3" id="KW-1185">Reference proteome</keyword>
<accession>A0A016WAE8</accession>
<proteinExistence type="predicted"/>
<evidence type="ECO:0000256" key="1">
    <source>
        <dbReference type="SAM" id="MobiDB-lite"/>
    </source>
</evidence>
<evidence type="ECO:0000313" key="2">
    <source>
        <dbReference type="EMBL" id="EYC36262.1"/>
    </source>
</evidence>
<reference evidence="3" key="1">
    <citation type="journal article" date="2015" name="Nat. Genet.">
        <title>The genome and transcriptome of the zoonotic hookworm Ancylostoma ceylanicum identify infection-specific gene families.</title>
        <authorList>
            <person name="Schwarz E.M."/>
            <person name="Hu Y."/>
            <person name="Antoshechkin I."/>
            <person name="Miller M.M."/>
            <person name="Sternberg P.W."/>
            <person name="Aroian R.V."/>
        </authorList>
    </citation>
    <scope>NUCLEOTIDE SEQUENCE</scope>
    <source>
        <strain evidence="3">HY135</strain>
    </source>
</reference>
<comment type="caution">
    <text evidence="2">The sequence shown here is derived from an EMBL/GenBank/DDBJ whole genome shotgun (WGS) entry which is preliminary data.</text>
</comment>
<dbReference type="Proteomes" id="UP000024635">
    <property type="component" value="Unassembled WGS sequence"/>
</dbReference>
<dbReference type="AlphaFoldDB" id="A0A016WAE8"/>
<gene>
    <name evidence="2" type="primary">Acey_s0913.g3013</name>
    <name evidence="2" type="ORF">Y032_0913g3013</name>
</gene>
<evidence type="ECO:0000313" key="3">
    <source>
        <dbReference type="Proteomes" id="UP000024635"/>
    </source>
</evidence>
<protein>
    <submittedName>
        <fullName evidence="2">Uncharacterized protein</fullName>
    </submittedName>
</protein>
<organism evidence="2 3">
    <name type="scientific">Ancylostoma ceylanicum</name>
    <dbReference type="NCBI Taxonomy" id="53326"/>
    <lineage>
        <taxon>Eukaryota</taxon>
        <taxon>Metazoa</taxon>
        <taxon>Ecdysozoa</taxon>
        <taxon>Nematoda</taxon>
        <taxon>Chromadorea</taxon>
        <taxon>Rhabditida</taxon>
        <taxon>Rhabditina</taxon>
        <taxon>Rhabditomorpha</taxon>
        <taxon>Strongyloidea</taxon>
        <taxon>Ancylostomatidae</taxon>
        <taxon>Ancylostomatinae</taxon>
        <taxon>Ancylostoma</taxon>
    </lineage>
</organism>
<dbReference type="OrthoDB" id="377733at2759"/>
<sequence>MYEYLQTSPAIVAMATTAGGRHMDKANEETPDERGIKGAWRSIGIVSTVAITHIASSFSTDPQQLREVWQCTRVSGGKLSRQPNKNGSEKPIGRPKPLRLQLRKKPLVNEAIAEEVTTGARSGLTDYTRQQ</sequence>
<dbReference type="EMBL" id="JARK01000513">
    <property type="protein sequence ID" value="EYC36262.1"/>
    <property type="molecule type" value="Genomic_DNA"/>
</dbReference>